<organism evidence="11 12">
    <name type="scientific">Drosophila virilis</name>
    <name type="common">Fruit fly</name>
    <dbReference type="NCBI Taxonomy" id="7244"/>
    <lineage>
        <taxon>Eukaryota</taxon>
        <taxon>Metazoa</taxon>
        <taxon>Ecdysozoa</taxon>
        <taxon>Arthropoda</taxon>
        <taxon>Hexapoda</taxon>
        <taxon>Insecta</taxon>
        <taxon>Pterygota</taxon>
        <taxon>Neoptera</taxon>
        <taxon>Endopterygota</taxon>
        <taxon>Diptera</taxon>
        <taxon>Brachycera</taxon>
        <taxon>Muscomorpha</taxon>
        <taxon>Ephydroidea</taxon>
        <taxon>Drosophilidae</taxon>
        <taxon>Drosophila</taxon>
    </lineage>
</organism>
<feature type="transmembrane region" description="Helical" evidence="10">
    <location>
        <begin position="62"/>
        <end position="82"/>
    </location>
</feature>
<evidence type="ECO:0000313" key="11">
    <source>
        <dbReference type="EMBL" id="EDW59722.1"/>
    </source>
</evidence>
<dbReference type="AlphaFoldDB" id="B4M511"/>
<dbReference type="HOGENOM" id="CLU_585637_0_0_1"/>
<dbReference type="PANTHER" id="PTHR21137:SF42">
    <property type="entry name" value="ODORANT RECEPTOR 83A"/>
    <property type="match status" value="1"/>
</dbReference>
<dbReference type="KEGG" id="dvi:6633161"/>
<keyword evidence="9 10" id="KW-0807">Transducer</keyword>
<dbReference type="GO" id="GO:0005549">
    <property type="term" value="F:odorant binding"/>
    <property type="evidence" value="ECO:0007669"/>
    <property type="project" value="InterPro"/>
</dbReference>
<dbReference type="OrthoDB" id="8185860at2759"/>
<evidence type="ECO:0000256" key="10">
    <source>
        <dbReference type="RuleBase" id="RU351113"/>
    </source>
</evidence>
<evidence type="ECO:0000256" key="8">
    <source>
        <dbReference type="ARBA" id="ARBA00023170"/>
    </source>
</evidence>
<dbReference type="Pfam" id="PF02949">
    <property type="entry name" value="7tm_6"/>
    <property type="match status" value="1"/>
</dbReference>
<evidence type="ECO:0000256" key="7">
    <source>
        <dbReference type="ARBA" id="ARBA00023136"/>
    </source>
</evidence>
<keyword evidence="7 10" id="KW-0472">Membrane</keyword>
<dbReference type="InParanoid" id="B4M511"/>
<keyword evidence="5 10" id="KW-0552">Olfaction</keyword>
<dbReference type="FunCoup" id="B4M511">
    <property type="interactions" value="43"/>
</dbReference>
<evidence type="ECO:0000313" key="12">
    <source>
        <dbReference type="Proteomes" id="UP000008792"/>
    </source>
</evidence>
<dbReference type="GO" id="GO:0005886">
    <property type="term" value="C:plasma membrane"/>
    <property type="evidence" value="ECO:0007669"/>
    <property type="project" value="UniProtKB-SubCell"/>
</dbReference>
<evidence type="ECO:0000256" key="1">
    <source>
        <dbReference type="ARBA" id="ARBA00004651"/>
    </source>
</evidence>
<keyword evidence="6 10" id="KW-1133">Transmembrane helix</keyword>
<evidence type="ECO:0000256" key="2">
    <source>
        <dbReference type="ARBA" id="ARBA00022475"/>
    </source>
</evidence>
<keyword evidence="2" id="KW-1003">Cell membrane</keyword>
<dbReference type="PANTHER" id="PTHR21137">
    <property type="entry name" value="ODORANT RECEPTOR"/>
    <property type="match status" value="1"/>
</dbReference>
<dbReference type="EMBL" id="CH940652">
    <property type="protein sequence ID" value="EDW59722.1"/>
    <property type="molecule type" value="Genomic_DNA"/>
</dbReference>
<gene>
    <name evidence="11" type="primary">Dvir\GJ11040</name>
    <name evidence="11" type="ORF">Dvir_GJ11040</name>
</gene>
<feature type="transmembrane region" description="Helical" evidence="10">
    <location>
        <begin position="214"/>
        <end position="236"/>
    </location>
</feature>
<dbReference type="OMA" id="MFTYCGE"/>
<evidence type="ECO:0000256" key="6">
    <source>
        <dbReference type="ARBA" id="ARBA00022989"/>
    </source>
</evidence>
<keyword evidence="3 10" id="KW-0716">Sensory transduction</keyword>
<dbReference type="InterPro" id="IPR004117">
    <property type="entry name" value="7tm6_olfct_rcpt"/>
</dbReference>
<dbReference type="PhylomeDB" id="B4M511"/>
<comment type="subcellular location">
    <subcellularLocation>
        <location evidence="1 10">Cell membrane</location>
        <topology evidence="1 10">Multi-pass membrane protein</topology>
    </subcellularLocation>
</comment>
<sequence length="471" mass="53346">MSSSGNKKPETWPVCSSMAASRRALAMPLFRLHLRIQLLVGLMPKPSLPAWLPTWLHSLLRLLALLHCLVVLFIALHLGVLFSKTTLDALPTGKLEDITDALTMTVIYFFTAYAIGYWCVHSERLVQFLSHINREYRHHSLAGVSFVNMYTAYRWARNFTTIWLISCLSGCIFWGVTPLVLGVRTLPLRCWYPFDAMAVYVYSLVYATQLYGQIIVGAIFSFGGFMFVSLCLLLLGQFDVLYCSLKNLDAHARLLGGEPLPALCDLQQELLLDESTCELGEYALLQEHATDLESFIMARGHPTSLSLTRAAHAGLVECVRLHRFVLEYAAELEQLFSPYCLIKSLQITLQLCLLVFVGVSGSREVMRVINQLQYLILTTFELLMFTYCGELLHRHSVRAGDAFWRGAWWQHAPHMRQDVLIFLTNSRRAVQVTAGKFYVMDVSRLRSVITQAFSFLTLLQKLAAKKTAVES</sequence>
<reference evidence="11 12" key="1">
    <citation type="journal article" date="2007" name="Nature">
        <title>Evolution of genes and genomes on the Drosophila phylogeny.</title>
        <authorList>
            <consortium name="Drosophila 12 Genomes Consortium"/>
            <person name="Clark A.G."/>
            <person name="Eisen M.B."/>
            <person name="Smith D.R."/>
            <person name="Bergman C.M."/>
            <person name="Oliver B."/>
            <person name="Markow T.A."/>
            <person name="Kaufman T.C."/>
            <person name="Kellis M."/>
            <person name="Gelbart W."/>
            <person name="Iyer V.N."/>
            <person name="Pollard D.A."/>
            <person name="Sackton T.B."/>
            <person name="Larracuente A.M."/>
            <person name="Singh N.D."/>
            <person name="Abad J.P."/>
            <person name="Abt D.N."/>
            <person name="Adryan B."/>
            <person name="Aguade M."/>
            <person name="Akashi H."/>
            <person name="Anderson W.W."/>
            <person name="Aquadro C.F."/>
            <person name="Ardell D.H."/>
            <person name="Arguello R."/>
            <person name="Artieri C.G."/>
            <person name="Barbash D.A."/>
            <person name="Barker D."/>
            <person name="Barsanti P."/>
            <person name="Batterham P."/>
            <person name="Batzoglou S."/>
            <person name="Begun D."/>
            <person name="Bhutkar A."/>
            <person name="Blanco E."/>
            <person name="Bosak S.A."/>
            <person name="Bradley R.K."/>
            <person name="Brand A.D."/>
            <person name="Brent M.R."/>
            <person name="Brooks A.N."/>
            <person name="Brown R.H."/>
            <person name="Butlin R.K."/>
            <person name="Caggese C."/>
            <person name="Calvi B.R."/>
            <person name="Bernardo de Carvalho A."/>
            <person name="Caspi A."/>
            <person name="Castrezana S."/>
            <person name="Celniker S.E."/>
            <person name="Chang J.L."/>
            <person name="Chapple C."/>
            <person name="Chatterji S."/>
            <person name="Chinwalla A."/>
            <person name="Civetta A."/>
            <person name="Clifton S.W."/>
            <person name="Comeron J.M."/>
            <person name="Costello J.C."/>
            <person name="Coyne J.A."/>
            <person name="Daub J."/>
            <person name="David R.G."/>
            <person name="Delcher A.L."/>
            <person name="Delehaunty K."/>
            <person name="Do C.B."/>
            <person name="Ebling H."/>
            <person name="Edwards K."/>
            <person name="Eickbush T."/>
            <person name="Evans J.D."/>
            <person name="Filipski A."/>
            <person name="Findeiss S."/>
            <person name="Freyhult E."/>
            <person name="Fulton L."/>
            <person name="Fulton R."/>
            <person name="Garcia A.C."/>
            <person name="Gardiner A."/>
            <person name="Garfield D.A."/>
            <person name="Garvin B.E."/>
            <person name="Gibson G."/>
            <person name="Gilbert D."/>
            <person name="Gnerre S."/>
            <person name="Godfrey J."/>
            <person name="Good R."/>
            <person name="Gotea V."/>
            <person name="Gravely B."/>
            <person name="Greenberg A.J."/>
            <person name="Griffiths-Jones S."/>
            <person name="Gross S."/>
            <person name="Guigo R."/>
            <person name="Gustafson E.A."/>
            <person name="Haerty W."/>
            <person name="Hahn M.W."/>
            <person name="Halligan D.L."/>
            <person name="Halpern A.L."/>
            <person name="Halter G.M."/>
            <person name="Han M.V."/>
            <person name="Heger A."/>
            <person name="Hillier L."/>
            <person name="Hinrichs A.S."/>
            <person name="Holmes I."/>
            <person name="Hoskins R.A."/>
            <person name="Hubisz M.J."/>
            <person name="Hultmark D."/>
            <person name="Huntley M.A."/>
            <person name="Jaffe D.B."/>
            <person name="Jagadeeshan S."/>
            <person name="Jeck W.R."/>
            <person name="Johnson J."/>
            <person name="Jones C.D."/>
            <person name="Jordan W.C."/>
            <person name="Karpen G.H."/>
            <person name="Kataoka E."/>
            <person name="Keightley P.D."/>
            <person name="Kheradpour P."/>
            <person name="Kirkness E.F."/>
            <person name="Koerich L.B."/>
            <person name="Kristiansen K."/>
            <person name="Kudrna D."/>
            <person name="Kulathinal R.J."/>
            <person name="Kumar S."/>
            <person name="Kwok R."/>
            <person name="Lander E."/>
            <person name="Langley C.H."/>
            <person name="Lapoint R."/>
            <person name="Lazzaro B.P."/>
            <person name="Lee S.J."/>
            <person name="Levesque L."/>
            <person name="Li R."/>
            <person name="Lin C.F."/>
            <person name="Lin M.F."/>
            <person name="Lindblad-Toh K."/>
            <person name="Llopart A."/>
            <person name="Long M."/>
            <person name="Low L."/>
            <person name="Lozovsky E."/>
            <person name="Lu J."/>
            <person name="Luo M."/>
            <person name="Machado C.A."/>
            <person name="Makalowski W."/>
            <person name="Marzo M."/>
            <person name="Matsuda M."/>
            <person name="Matzkin L."/>
            <person name="McAllister B."/>
            <person name="McBride C.S."/>
            <person name="McKernan B."/>
            <person name="McKernan K."/>
            <person name="Mendez-Lago M."/>
            <person name="Minx P."/>
            <person name="Mollenhauer M.U."/>
            <person name="Montooth K."/>
            <person name="Mount S.M."/>
            <person name="Mu X."/>
            <person name="Myers E."/>
            <person name="Negre B."/>
            <person name="Newfeld S."/>
            <person name="Nielsen R."/>
            <person name="Noor M.A."/>
            <person name="O'Grady P."/>
            <person name="Pachter L."/>
            <person name="Papaceit M."/>
            <person name="Parisi M.J."/>
            <person name="Parisi M."/>
            <person name="Parts L."/>
            <person name="Pedersen J.S."/>
            <person name="Pesole G."/>
            <person name="Phillippy A.M."/>
            <person name="Ponting C.P."/>
            <person name="Pop M."/>
            <person name="Porcelli D."/>
            <person name="Powell J.R."/>
            <person name="Prohaska S."/>
            <person name="Pruitt K."/>
            <person name="Puig M."/>
            <person name="Quesneville H."/>
            <person name="Ram K.R."/>
            <person name="Rand D."/>
            <person name="Rasmussen M.D."/>
            <person name="Reed L.K."/>
            <person name="Reenan R."/>
            <person name="Reily A."/>
            <person name="Remington K.A."/>
            <person name="Rieger T.T."/>
            <person name="Ritchie M.G."/>
            <person name="Robin C."/>
            <person name="Rogers Y.H."/>
            <person name="Rohde C."/>
            <person name="Rozas J."/>
            <person name="Rubenfield M.J."/>
            <person name="Ruiz A."/>
            <person name="Russo S."/>
            <person name="Salzberg S.L."/>
            <person name="Sanchez-Gracia A."/>
            <person name="Saranga D.J."/>
            <person name="Sato H."/>
            <person name="Schaeffer S.W."/>
            <person name="Schatz M.C."/>
            <person name="Schlenke T."/>
            <person name="Schwartz R."/>
            <person name="Segarra C."/>
            <person name="Singh R.S."/>
            <person name="Sirot L."/>
            <person name="Sirota M."/>
            <person name="Sisneros N.B."/>
            <person name="Smith C.D."/>
            <person name="Smith T.F."/>
            <person name="Spieth J."/>
            <person name="Stage D.E."/>
            <person name="Stark A."/>
            <person name="Stephan W."/>
            <person name="Strausberg R.L."/>
            <person name="Strempel S."/>
            <person name="Sturgill D."/>
            <person name="Sutton G."/>
            <person name="Sutton G.G."/>
            <person name="Tao W."/>
            <person name="Teichmann S."/>
            <person name="Tobari Y.N."/>
            <person name="Tomimura Y."/>
            <person name="Tsolas J.M."/>
            <person name="Valente V.L."/>
            <person name="Venter E."/>
            <person name="Venter J.C."/>
            <person name="Vicario S."/>
            <person name="Vieira F.G."/>
            <person name="Vilella A.J."/>
            <person name="Villasante A."/>
            <person name="Walenz B."/>
            <person name="Wang J."/>
            <person name="Wasserman M."/>
            <person name="Watts T."/>
            <person name="Wilson D."/>
            <person name="Wilson R.K."/>
            <person name="Wing R.A."/>
            <person name="Wolfner M.F."/>
            <person name="Wong A."/>
            <person name="Wong G.K."/>
            <person name="Wu C.I."/>
            <person name="Wu G."/>
            <person name="Yamamoto D."/>
            <person name="Yang H.P."/>
            <person name="Yang S.P."/>
            <person name="Yorke J.A."/>
            <person name="Yoshida K."/>
            <person name="Zdobnov E."/>
            <person name="Zhang P."/>
            <person name="Zhang Y."/>
            <person name="Zimin A.V."/>
            <person name="Baldwin J."/>
            <person name="Abdouelleil A."/>
            <person name="Abdulkadir J."/>
            <person name="Abebe A."/>
            <person name="Abera B."/>
            <person name="Abreu J."/>
            <person name="Acer S.C."/>
            <person name="Aftuck L."/>
            <person name="Alexander A."/>
            <person name="An P."/>
            <person name="Anderson E."/>
            <person name="Anderson S."/>
            <person name="Arachi H."/>
            <person name="Azer M."/>
            <person name="Bachantsang P."/>
            <person name="Barry A."/>
            <person name="Bayul T."/>
            <person name="Berlin A."/>
            <person name="Bessette D."/>
            <person name="Bloom T."/>
            <person name="Blye J."/>
            <person name="Boguslavskiy L."/>
            <person name="Bonnet C."/>
            <person name="Boukhgalter B."/>
            <person name="Bourzgui I."/>
            <person name="Brown A."/>
            <person name="Cahill P."/>
            <person name="Channer S."/>
            <person name="Cheshatsang Y."/>
            <person name="Chuda L."/>
            <person name="Citroen M."/>
            <person name="Collymore A."/>
            <person name="Cooke P."/>
            <person name="Costello M."/>
            <person name="D'Aco K."/>
            <person name="Daza R."/>
            <person name="De Haan G."/>
            <person name="DeGray S."/>
            <person name="DeMaso C."/>
            <person name="Dhargay N."/>
            <person name="Dooley K."/>
            <person name="Dooley E."/>
            <person name="Doricent M."/>
            <person name="Dorje P."/>
            <person name="Dorjee K."/>
            <person name="Dupes A."/>
            <person name="Elong R."/>
            <person name="Falk J."/>
            <person name="Farina A."/>
            <person name="Faro S."/>
            <person name="Ferguson D."/>
            <person name="Fisher S."/>
            <person name="Foley C.D."/>
            <person name="Franke A."/>
            <person name="Friedrich D."/>
            <person name="Gadbois L."/>
            <person name="Gearin G."/>
            <person name="Gearin C.R."/>
            <person name="Giannoukos G."/>
            <person name="Goode T."/>
            <person name="Graham J."/>
            <person name="Grandbois E."/>
            <person name="Grewal S."/>
            <person name="Gyaltsen K."/>
            <person name="Hafez N."/>
            <person name="Hagos B."/>
            <person name="Hall J."/>
            <person name="Henson C."/>
            <person name="Hollinger A."/>
            <person name="Honan T."/>
            <person name="Huard M.D."/>
            <person name="Hughes L."/>
            <person name="Hurhula B."/>
            <person name="Husby M.E."/>
            <person name="Kamat A."/>
            <person name="Kanga B."/>
            <person name="Kashin S."/>
            <person name="Khazanovich D."/>
            <person name="Kisner P."/>
            <person name="Lance K."/>
            <person name="Lara M."/>
            <person name="Lee W."/>
            <person name="Lennon N."/>
            <person name="Letendre F."/>
            <person name="LeVine R."/>
            <person name="Lipovsky A."/>
            <person name="Liu X."/>
            <person name="Liu J."/>
            <person name="Liu S."/>
            <person name="Lokyitsang T."/>
            <person name="Lokyitsang Y."/>
            <person name="Lubonja R."/>
            <person name="Lui A."/>
            <person name="MacDonald P."/>
            <person name="Magnisalis V."/>
            <person name="Maru K."/>
            <person name="Matthews C."/>
            <person name="McCusker W."/>
            <person name="McDonough S."/>
            <person name="Mehta T."/>
            <person name="Meldrim J."/>
            <person name="Meneus L."/>
            <person name="Mihai O."/>
            <person name="Mihalev A."/>
            <person name="Mihova T."/>
            <person name="Mittelman R."/>
            <person name="Mlenga V."/>
            <person name="Montmayeur A."/>
            <person name="Mulrain L."/>
            <person name="Navidi A."/>
            <person name="Naylor J."/>
            <person name="Negash T."/>
            <person name="Nguyen T."/>
            <person name="Nguyen N."/>
            <person name="Nicol R."/>
            <person name="Norbu C."/>
            <person name="Norbu N."/>
            <person name="Novod N."/>
            <person name="O'Neill B."/>
            <person name="Osman S."/>
            <person name="Markiewicz E."/>
            <person name="Oyono O.L."/>
            <person name="Patti C."/>
            <person name="Phunkhang P."/>
            <person name="Pierre F."/>
            <person name="Priest M."/>
            <person name="Raghuraman S."/>
            <person name="Rege F."/>
            <person name="Reyes R."/>
            <person name="Rise C."/>
            <person name="Rogov P."/>
            <person name="Ross K."/>
            <person name="Ryan E."/>
            <person name="Settipalli S."/>
            <person name="Shea T."/>
            <person name="Sherpa N."/>
            <person name="Shi L."/>
            <person name="Shih D."/>
            <person name="Sparrow T."/>
            <person name="Spaulding J."/>
            <person name="Stalker J."/>
            <person name="Stange-Thomann N."/>
            <person name="Stavropoulos S."/>
            <person name="Stone C."/>
            <person name="Strader C."/>
            <person name="Tesfaye S."/>
            <person name="Thomson T."/>
            <person name="Thoulutsang Y."/>
            <person name="Thoulutsang D."/>
            <person name="Topham K."/>
            <person name="Topping I."/>
            <person name="Tsamla T."/>
            <person name="Vassiliev H."/>
            <person name="Vo A."/>
            <person name="Wangchuk T."/>
            <person name="Wangdi T."/>
            <person name="Weiand M."/>
            <person name="Wilkinson J."/>
            <person name="Wilson A."/>
            <person name="Yadav S."/>
            <person name="Young G."/>
            <person name="Yu Q."/>
            <person name="Zembek L."/>
            <person name="Zhong D."/>
            <person name="Zimmer A."/>
            <person name="Zwirko Z."/>
            <person name="Jaffe D.B."/>
            <person name="Alvarez P."/>
            <person name="Brockman W."/>
            <person name="Butler J."/>
            <person name="Chin C."/>
            <person name="Gnerre S."/>
            <person name="Grabherr M."/>
            <person name="Kleber M."/>
            <person name="Mauceli E."/>
            <person name="MacCallum I."/>
        </authorList>
    </citation>
    <scope>NUCLEOTIDE SEQUENCE [LARGE SCALE GENOMIC DNA]</scope>
    <source>
        <strain evidence="12">Tucson 15010-1051.87</strain>
    </source>
</reference>
<keyword evidence="4 10" id="KW-0812">Transmembrane</keyword>
<evidence type="ECO:0000256" key="5">
    <source>
        <dbReference type="ARBA" id="ARBA00022725"/>
    </source>
</evidence>
<keyword evidence="12" id="KW-1185">Reference proteome</keyword>
<feature type="transmembrane region" description="Helical" evidence="10">
    <location>
        <begin position="162"/>
        <end position="183"/>
    </location>
</feature>
<proteinExistence type="inferred from homology"/>
<dbReference type="eggNOG" id="ENOG502SAW0">
    <property type="taxonomic scope" value="Eukaryota"/>
</dbReference>
<evidence type="ECO:0000256" key="3">
    <source>
        <dbReference type="ARBA" id="ARBA00022606"/>
    </source>
</evidence>
<comment type="similarity">
    <text evidence="10">Belongs to the insect chemoreceptor superfamily. Heteromeric odorant receptor channel (TC 1.A.69) family.</text>
</comment>
<evidence type="ECO:0000256" key="9">
    <source>
        <dbReference type="ARBA" id="ARBA00023224"/>
    </source>
</evidence>
<feature type="transmembrane region" description="Helical" evidence="10">
    <location>
        <begin position="190"/>
        <end position="208"/>
    </location>
</feature>
<evidence type="ECO:0000256" key="4">
    <source>
        <dbReference type="ARBA" id="ARBA00022692"/>
    </source>
</evidence>
<name>B4M511_DROVI</name>
<dbReference type="Proteomes" id="UP000008792">
    <property type="component" value="Unassembled WGS sequence"/>
</dbReference>
<keyword evidence="8 10" id="KW-0675">Receptor</keyword>
<feature type="transmembrane region" description="Helical" evidence="10">
    <location>
        <begin position="102"/>
        <end position="120"/>
    </location>
</feature>
<protein>
    <recommendedName>
        <fullName evidence="10">Odorant receptor</fullName>
    </recommendedName>
</protein>
<dbReference type="GO" id="GO:0007165">
    <property type="term" value="P:signal transduction"/>
    <property type="evidence" value="ECO:0007669"/>
    <property type="project" value="UniProtKB-KW"/>
</dbReference>
<comment type="caution">
    <text evidence="10">Lacks conserved residue(s) required for the propagation of feature annotation.</text>
</comment>
<dbReference type="GO" id="GO:0004984">
    <property type="term" value="F:olfactory receptor activity"/>
    <property type="evidence" value="ECO:0007669"/>
    <property type="project" value="InterPro"/>
</dbReference>
<accession>B4M511</accession>